<accession>A0ABY7M641</accession>
<dbReference type="Proteomes" id="UP001212803">
    <property type="component" value="Chromosome"/>
</dbReference>
<dbReference type="InterPro" id="IPR050832">
    <property type="entry name" value="Bact_Acetyltransf"/>
</dbReference>
<evidence type="ECO:0000259" key="3">
    <source>
        <dbReference type="PROSITE" id="PS51186"/>
    </source>
</evidence>
<proteinExistence type="predicted"/>
<evidence type="ECO:0000313" key="4">
    <source>
        <dbReference type="EMBL" id="WBL36007.1"/>
    </source>
</evidence>
<evidence type="ECO:0000256" key="2">
    <source>
        <dbReference type="ARBA" id="ARBA00023315"/>
    </source>
</evidence>
<feature type="domain" description="N-acetyltransferase" evidence="3">
    <location>
        <begin position="5"/>
        <end position="186"/>
    </location>
</feature>
<protein>
    <submittedName>
        <fullName evidence="4">GNAT family N-acetyltransferase</fullName>
    </submittedName>
</protein>
<evidence type="ECO:0000313" key="5">
    <source>
        <dbReference type="Proteomes" id="UP001212803"/>
    </source>
</evidence>
<organism evidence="4 5">
    <name type="scientific">Tepidiforma flava</name>
    <dbReference type="NCBI Taxonomy" id="3004094"/>
    <lineage>
        <taxon>Bacteria</taxon>
        <taxon>Bacillati</taxon>
        <taxon>Chloroflexota</taxon>
        <taxon>Tepidiformia</taxon>
        <taxon>Tepidiformales</taxon>
        <taxon>Tepidiformaceae</taxon>
        <taxon>Tepidiforma</taxon>
    </lineage>
</organism>
<keyword evidence="5" id="KW-1185">Reference proteome</keyword>
<dbReference type="EMBL" id="CP115149">
    <property type="protein sequence ID" value="WBL36007.1"/>
    <property type="molecule type" value="Genomic_DNA"/>
</dbReference>
<dbReference type="PANTHER" id="PTHR43877">
    <property type="entry name" value="AMINOALKYLPHOSPHONATE N-ACETYLTRANSFERASE-RELATED-RELATED"/>
    <property type="match status" value="1"/>
</dbReference>
<gene>
    <name evidence="4" type="ORF">O0235_14755</name>
</gene>
<evidence type="ECO:0000256" key="1">
    <source>
        <dbReference type="ARBA" id="ARBA00022679"/>
    </source>
</evidence>
<dbReference type="RefSeq" id="WP_270056532.1">
    <property type="nucleotide sequence ID" value="NZ_CP115149.1"/>
</dbReference>
<reference evidence="4 5" key="1">
    <citation type="journal article" date="2023" name="ISME J.">
        <title>Thermophilic Dehalococcoidia with unusual traits shed light on an unexpected past.</title>
        <authorList>
            <person name="Palmer M."/>
            <person name="Covington J.K."/>
            <person name="Zhou E.M."/>
            <person name="Thomas S.C."/>
            <person name="Habib N."/>
            <person name="Seymour C.O."/>
            <person name="Lai D."/>
            <person name="Johnston J."/>
            <person name="Hashimi A."/>
            <person name="Jiao J.Y."/>
            <person name="Muok A.R."/>
            <person name="Liu L."/>
            <person name="Xian W.D."/>
            <person name="Zhi X.Y."/>
            <person name="Li M.M."/>
            <person name="Silva L.P."/>
            <person name="Bowen B.P."/>
            <person name="Louie K."/>
            <person name="Briegel A."/>
            <person name="Pett-Ridge J."/>
            <person name="Weber P.K."/>
            <person name="Tocheva E.I."/>
            <person name="Woyke T."/>
            <person name="Northen T.R."/>
            <person name="Mayali X."/>
            <person name="Li W.J."/>
            <person name="Hedlund B.P."/>
        </authorList>
    </citation>
    <scope>NUCLEOTIDE SEQUENCE [LARGE SCALE GENOMIC DNA]</scope>
    <source>
        <strain evidence="4 5">YIM 72310</strain>
    </source>
</reference>
<dbReference type="InterPro" id="IPR016181">
    <property type="entry name" value="Acyl_CoA_acyltransferase"/>
</dbReference>
<dbReference type="Pfam" id="PF00583">
    <property type="entry name" value="Acetyltransf_1"/>
    <property type="match status" value="1"/>
</dbReference>
<name>A0ABY7M641_9CHLR</name>
<dbReference type="InterPro" id="IPR000182">
    <property type="entry name" value="GNAT_dom"/>
</dbReference>
<dbReference type="PROSITE" id="PS51186">
    <property type="entry name" value="GNAT"/>
    <property type="match status" value="1"/>
</dbReference>
<dbReference type="Gene3D" id="3.40.630.30">
    <property type="match status" value="1"/>
</dbReference>
<keyword evidence="2" id="KW-0012">Acyltransferase</keyword>
<sequence>MTAPLRLVPAEAVDAERVADLVNRAYARYRHLFAGQRTTPSELLAEAGPGARFIVAEEDGVLIGSALVAAAERFIEPDMLGPAGTPRPAPGAIPAGHPWEGALYFGMAAVEPARMNGGLGRRMVAFAEELGRKEGYRAVALGTVREFGLVDYYERLGYRVIHEVEHAAGHWDFLVPHRYCEMVKPL</sequence>
<keyword evidence="1" id="KW-0808">Transferase</keyword>
<dbReference type="SUPFAM" id="SSF55729">
    <property type="entry name" value="Acyl-CoA N-acyltransferases (Nat)"/>
    <property type="match status" value="1"/>
</dbReference>
<dbReference type="CDD" id="cd04301">
    <property type="entry name" value="NAT_SF"/>
    <property type="match status" value="1"/>
</dbReference>